<dbReference type="EMBL" id="JARJLG010000463">
    <property type="protein sequence ID" value="KAJ7711654.1"/>
    <property type="molecule type" value="Genomic_DNA"/>
</dbReference>
<dbReference type="Proteomes" id="UP001215280">
    <property type="component" value="Unassembled WGS sequence"/>
</dbReference>
<feature type="non-terminal residue" evidence="1">
    <location>
        <position position="107"/>
    </location>
</feature>
<reference evidence="1" key="1">
    <citation type="submission" date="2023-03" db="EMBL/GenBank/DDBJ databases">
        <title>Massive genome expansion in bonnet fungi (Mycena s.s.) driven by repeated elements and novel gene families across ecological guilds.</title>
        <authorList>
            <consortium name="Lawrence Berkeley National Laboratory"/>
            <person name="Harder C.B."/>
            <person name="Miyauchi S."/>
            <person name="Viragh M."/>
            <person name="Kuo A."/>
            <person name="Thoen E."/>
            <person name="Andreopoulos B."/>
            <person name="Lu D."/>
            <person name="Skrede I."/>
            <person name="Drula E."/>
            <person name="Henrissat B."/>
            <person name="Morin E."/>
            <person name="Kohler A."/>
            <person name="Barry K."/>
            <person name="LaButti K."/>
            <person name="Morin E."/>
            <person name="Salamov A."/>
            <person name="Lipzen A."/>
            <person name="Mereny Z."/>
            <person name="Hegedus B."/>
            <person name="Baldrian P."/>
            <person name="Stursova M."/>
            <person name="Weitz H."/>
            <person name="Taylor A."/>
            <person name="Grigoriev I.V."/>
            <person name="Nagy L.G."/>
            <person name="Martin F."/>
            <person name="Kauserud H."/>
        </authorList>
    </citation>
    <scope>NUCLEOTIDE SEQUENCE</scope>
    <source>
        <strain evidence="1">CBHHK188m</strain>
    </source>
</reference>
<proteinExistence type="predicted"/>
<evidence type="ECO:0000313" key="2">
    <source>
        <dbReference type="Proteomes" id="UP001215280"/>
    </source>
</evidence>
<sequence length="107" mass="11531">MQRSGAVLLHMDSAASATWIKANMPAFLAAMGGTSAFKDRFANVVVQYVPVSFDPSLDGALQILESDNGMQKGNLGSTRWIKDPSRRRTGQRVAHAIFGFCSEPSAN</sequence>
<keyword evidence="2" id="KW-1185">Reference proteome</keyword>
<name>A0AAD7H4E3_9AGAR</name>
<dbReference type="AlphaFoldDB" id="A0AAD7H4E3"/>
<accession>A0AAD7H4E3</accession>
<comment type="caution">
    <text evidence="1">The sequence shown here is derived from an EMBL/GenBank/DDBJ whole genome shotgun (WGS) entry which is preliminary data.</text>
</comment>
<evidence type="ECO:0000313" key="1">
    <source>
        <dbReference type="EMBL" id="KAJ7711654.1"/>
    </source>
</evidence>
<protein>
    <submittedName>
        <fullName evidence="1">Uncharacterized protein</fullName>
    </submittedName>
</protein>
<organism evidence="1 2">
    <name type="scientific">Mycena maculata</name>
    <dbReference type="NCBI Taxonomy" id="230809"/>
    <lineage>
        <taxon>Eukaryota</taxon>
        <taxon>Fungi</taxon>
        <taxon>Dikarya</taxon>
        <taxon>Basidiomycota</taxon>
        <taxon>Agaricomycotina</taxon>
        <taxon>Agaricomycetes</taxon>
        <taxon>Agaricomycetidae</taxon>
        <taxon>Agaricales</taxon>
        <taxon>Marasmiineae</taxon>
        <taxon>Mycenaceae</taxon>
        <taxon>Mycena</taxon>
    </lineage>
</organism>
<gene>
    <name evidence="1" type="ORF">DFH07DRAFT_763435</name>
</gene>